<comment type="function">
    <text evidence="4">Has an important function as a repair enzyme for proteins that have been inactivated by oxidation. Catalyzes the reversible oxidation-reduction of methionine sulfoxide in proteins to methionine.</text>
</comment>
<evidence type="ECO:0000256" key="1">
    <source>
        <dbReference type="ARBA" id="ARBA00023002"/>
    </source>
</evidence>
<dbReference type="GO" id="GO:0008113">
    <property type="term" value="F:peptide-methionine (S)-S-oxide reductase activity"/>
    <property type="evidence" value="ECO:0007669"/>
    <property type="project" value="UniProtKB-UniRule"/>
</dbReference>
<comment type="catalytic activity">
    <reaction evidence="2 4">
        <text>L-methionyl-[protein] + [thioredoxin]-disulfide + H2O = L-methionyl-(S)-S-oxide-[protein] + [thioredoxin]-dithiol</text>
        <dbReference type="Rhea" id="RHEA:14217"/>
        <dbReference type="Rhea" id="RHEA-COMP:10698"/>
        <dbReference type="Rhea" id="RHEA-COMP:10700"/>
        <dbReference type="Rhea" id="RHEA-COMP:12313"/>
        <dbReference type="Rhea" id="RHEA-COMP:12315"/>
        <dbReference type="ChEBI" id="CHEBI:15377"/>
        <dbReference type="ChEBI" id="CHEBI:16044"/>
        <dbReference type="ChEBI" id="CHEBI:29950"/>
        <dbReference type="ChEBI" id="CHEBI:44120"/>
        <dbReference type="ChEBI" id="CHEBI:50058"/>
        <dbReference type="EC" id="1.8.4.11"/>
    </reaction>
</comment>
<dbReference type="SUPFAM" id="SSF55068">
    <property type="entry name" value="Peptide methionine sulfoxide reductase"/>
    <property type="match status" value="1"/>
</dbReference>
<accession>E1TIY7</accession>
<dbReference type="HOGENOM" id="CLU_031040_10_0_4"/>
<dbReference type="EC" id="1.8.4.11" evidence="4"/>
<evidence type="ECO:0000256" key="4">
    <source>
        <dbReference type="HAMAP-Rule" id="MF_01401"/>
    </source>
</evidence>
<organism evidence="6">
    <name type="scientific">Burkholderia sp. (strain CCGE1003)</name>
    <dbReference type="NCBI Taxonomy" id="640512"/>
    <lineage>
        <taxon>Bacteria</taxon>
        <taxon>Pseudomonadati</taxon>
        <taxon>Pseudomonadota</taxon>
        <taxon>Betaproteobacteria</taxon>
        <taxon>Burkholderiales</taxon>
        <taxon>Burkholderiaceae</taxon>
        <taxon>Burkholderia</taxon>
    </lineage>
</organism>
<reference evidence="6" key="1">
    <citation type="submission" date="2010-09" db="EMBL/GenBank/DDBJ databases">
        <title>Complete sequence of chromosome2 of Burkholderia sp. CCGE1003.</title>
        <authorList>
            <consortium name="US DOE Joint Genome Institute"/>
            <person name="Lucas S."/>
            <person name="Copeland A."/>
            <person name="Lapidus A."/>
            <person name="Cheng J.-F."/>
            <person name="Bruce D."/>
            <person name="Goodwin L."/>
            <person name="Pitluck S."/>
            <person name="Daligault H."/>
            <person name="Davenport K."/>
            <person name="Detter J.C."/>
            <person name="Han C."/>
            <person name="Tapia R."/>
            <person name="Land M."/>
            <person name="Hauser L."/>
            <person name="Jeffries C."/>
            <person name="Kyrpides N."/>
            <person name="Ivanova N."/>
            <person name="Ovchinnikova G."/>
            <person name="Martinez-Romero E."/>
            <person name="Rogel M.A."/>
            <person name="Auchtung J."/>
            <person name="Tiedje J.M."/>
            <person name="Woyke T."/>
        </authorList>
    </citation>
    <scope>NUCLEOTIDE SEQUENCE</scope>
    <source>
        <strain evidence="6">CCGE1003</strain>
    </source>
</reference>
<dbReference type="Gene3D" id="3.30.1060.10">
    <property type="entry name" value="Peptide methionine sulphoxide reductase MsrA"/>
    <property type="match status" value="1"/>
</dbReference>
<dbReference type="InterPro" id="IPR002569">
    <property type="entry name" value="Met_Sox_Rdtase_MsrA_dom"/>
</dbReference>
<dbReference type="PANTHER" id="PTHR43774">
    <property type="entry name" value="PEPTIDE METHIONINE SULFOXIDE REDUCTASE"/>
    <property type="match status" value="1"/>
</dbReference>
<dbReference type="Pfam" id="PF01625">
    <property type="entry name" value="PMSR"/>
    <property type="match status" value="1"/>
</dbReference>
<keyword evidence="1 4" id="KW-0560">Oxidoreductase</keyword>
<proteinExistence type="inferred from homology"/>
<dbReference type="GO" id="GO:0033744">
    <property type="term" value="F:L-methionine:thioredoxin-disulfide S-oxidoreductase activity"/>
    <property type="evidence" value="ECO:0007669"/>
    <property type="project" value="RHEA"/>
</dbReference>
<evidence type="ECO:0000256" key="2">
    <source>
        <dbReference type="ARBA" id="ARBA00047806"/>
    </source>
</evidence>
<evidence type="ECO:0000259" key="5">
    <source>
        <dbReference type="Pfam" id="PF01625"/>
    </source>
</evidence>
<dbReference type="PANTHER" id="PTHR43774:SF1">
    <property type="entry name" value="PEPTIDE METHIONINE SULFOXIDE REDUCTASE MSRA 2"/>
    <property type="match status" value="1"/>
</dbReference>
<gene>
    <name evidence="4" type="primary">msrA</name>
    <name evidence="6" type="ordered locus">BC1003_3757</name>
</gene>
<comment type="similarity">
    <text evidence="4">Belongs to the MsrA Met sulfoxide reductase family.</text>
</comment>
<dbReference type="NCBIfam" id="TIGR00401">
    <property type="entry name" value="msrA"/>
    <property type="match status" value="1"/>
</dbReference>
<dbReference type="HAMAP" id="MF_01401">
    <property type="entry name" value="MsrA"/>
    <property type="match status" value="1"/>
</dbReference>
<comment type="catalytic activity">
    <reaction evidence="3 4">
        <text>[thioredoxin]-disulfide + L-methionine + H2O = L-methionine (S)-S-oxide + [thioredoxin]-dithiol</text>
        <dbReference type="Rhea" id="RHEA:19993"/>
        <dbReference type="Rhea" id="RHEA-COMP:10698"/>
        <dbReference type="Rhea" id="RHEA-COMP:10700"/>
        <dbReference type="ChEBI" id="CHEBI:15377"/>
        <dbReference type="ChEBI" id="CHEBI:29950"/>
        <dbReference type="ChEBI" id="CHEBI:50058"/>
        <dbReference type="ChEBI" id="CHEBI:57844"/>
        <dbReference type="ChEBI" id="CHEBI:58772"/>
        <dbReference type="EC" id="1.8.4.11"/>
    </reaction>
</comment>
<dbReference type="KEGG" id="bgf:BC1003_3757"/>
<protein>
    <recommendedName>
        <fullName evidence="4">Peptide methionine sulfoxide reductase MsrA</fullName>
        <shortName evidence="4">Protein-methionine-S-oxide reductase</shortName>
        <ecNumber evidence="4">1.8.4.11</ecNumber>
    </recommendedName>
    <alternativeName>
        <fullName evidence="4">Peptide-methionine (S)-S-oxide reductase</fullName>
        <shortName evidence="4">Peptide Met(O) reductase</shortName>
    </alternativeName>
</protein>
<sequence length="250" mass="27146">MKIGKRIDSRHRGSRSARRFPGGVGAVSLLLGLLLAQRIAFSAEQAVPIAPPALDEPVAAASAHEESAVFAGGCFWGVQGVFQHVRGVKQAVSGYSGGGRETAHYETVSGGATGHAEAVQVAFDPAQVTYGQLLQVYFSVIHDPTQLDRQGPDSGPQYRSAVFPLNDTQRRVAQSYIAQLDKARAFPAPIVTKVEAFKGFYPAEFYHQNYLTQHPNSAYIALNDMPKVANLKRLFPNLYRDKPVLVPQAQ</sequence>
<dbReference type="AlphaFoldDB" id="E1TIY7"/>
<dbReference type="EMBL" id="CP002218">
    <property type="protein sequence ID" value="ADN59697.1"/>
    <property type="molecule type" value="Genomic_DNA"/>
</dbReference>
<evidence type="ECO:0000313" key="6">
    <source>
        <dbReference type="EMBL" id="ADN59697.1"/>
    </source>
</evidence>
<feature type="domain" description="Peptide methionine sulphoxide reductase MsrA" evidence="5">
    <location>
        <begin position="68"/>
        <end position="219"/>
    </location>
</feature>
<feature type="active site" evidence="4">
    <location>
        <position position="74"/>
    </location>
</feature>
<dbReference type="InterPro" id="IPR036509">
    <property type="entry name" value="Met_Sox_Rdtase_MsrA_sf"/>
</dbReference>
<name>E1TIY7_BURSG</name>
<dbReference type="OrthoDB" id="4174719at2"/>
<dbReference type="STRING" id="640512.BC1003_3757"/>
<evidence type="ECO:0000256" key="3">
    <source>
        <dbReference type="ARBA" id="ARBA00048782"/>
    </source>
</evidence>
<dbReference type="eggNOG" id="COG0225">
    <property type="taxonomic scope" value="Bacteria"/>
</dbReference>